<feature type="compositionally biased region" description="Low complexity" evidence="6">
    <location>
        <begin position="235"/>
        <end position="256"/>
    </location>
</feature>
<dbReference type="InterPro" id="IPR038508">
    <property type="entry name" value="ArfGAP_dom_sf"/>
</dbReference>
<dbReference type="PRINTS" id="PR00405">
    <property type="entry name" value="REVINTRACTNG"/>
</dbReference>
<feature type="compositionally biased region" description="Polar residues" evidence="6">
    <location>
        <begin position="200"/>
        <end position="217"/>
    </location>
</feature>
<feature type="compositionally biased region" description="Basic and acidic residues" evidence="6">
    <location>
        <begin position="271"/>
        <end position="309"/>
    </location>
</feature>
<reference evidence="8" key="1">
    <citation type="submission" date="2020-07" db="EMBL/GenBank/DDBJ databases">
        <title>Draft Genome Sequence of a Deep-Sea Yeast, Naganishia (Cryptococcus) liquefaciens strain N6.</title>
        <authorList>
            <person name="Han Y.W."/>
            <person name="Kajitani R."/>
            <person name="Morimoto H."/>
            <person name="Parhat M."/>
            <person name="Tsubouchi H."/>
            <person name="Bakenova O."/>
            <person name="Ogata M."/>
            <person name="Argunhan B."/>
            <person name="Aoki R."/>
            <person name="Kajiwara S."/>
            <person name="Itoh T."/>
            <person name="Iwasaki H."/>
        </authorList>
    </citation>
    <scope>NUCLEOTIDE SEQUENCE</scope>
    <source>
        <strain evidence="8">N6</strain>
    </source>
</reference>
<dbReference type="AlphaFoldDB" id="A0A8H3TUV9"/>
<dbReference type="PROSITE" id="PS50115">
    <property type="entry name" value="ARFGAP"/>
    <property type="match status" value="1"/>
</dbReference>
<feature type="compositionally biased region" description="Low complexity" evidence="6">
    <location>
        <begin position="342"/>
        <end position="363"/>
    </location>
</feature>
<dbReference type="SMART" id="SM00105">
    <property type="entry name" value="ArfGap"/>
    <property type="match status" value="1"/>
</dbReference>
<dbReference type="OrthoDB" id="983479at2759"/>
<dbReference type="InterPro" id="IPR037278">
    <property type="entry name" value="ARFGAP/RecO"/>
</dbReference>
<evidence type="ECO:0000256" key="1">
    <source>
        <dbReference type="ARBA" id="ARBA00022468"/>
    </source>
</evidence>
<feature type="compositionally biased region" description="Low complexity" evidence="6">
    <location>
        <begin position="167"/>
        <end position="189"/>
    </location>
</feature>
<feature type="compositionally biased region" description="Low complexity" evidence="6">
    <location>
        <begin position="310"/>
        <end position="321"/>
    </location>
</feature>
<organism evidence="8 9">
    <name type="scientific">Naganishia liquefaciens</name>
    <dbReference type="NCBI Taxonomy" id="104408"/>
    <lineage>
        <taxon>Eukaryota</taxon>
        <taxon>Fungi</taxon>
        <taxon>Dikarya</taxon>
        <taxon>Basidiomycota</taxon>
        <taxon>Agaricomycotina</taxon>
        <taxon>Tremellomycetes</taxon>
        <taxon>Filobasidiales</taxon>
        <taxon>Filobasidiaceae</taxon>
        <taxon>Naganishia</taxon>
    </lineage>
</organism>
<keyword evidence="9" id="KW-1185">Reference proteome</keyword>
<evidence type="ECO:0000313" key="8">
    <source>
        <dbReference type="EMBL" id="GHJ87592.1"/>
    </source>
</evidence>
<dbReference type="PANTHER" id="PTHR45686:SF4">
    <property type="entry name" value="ADP-RIBOSYLATION FACTOR GTPASE ACTIVATING PROTEIN 3, ISOFORM H"/>
    <property type="match status" value="1"/>
</dbReference>
<protein>
    <recommendedName>
        <fullName evidence="7">Arf-GAP domain-containing protein</fullName>
    </recommendedName>
</protein>
<dbReference type="Gene3D" id="1.10.220.150">
    <property type="entry name" value="Arf GTPase activating protein"/>
    <property type="match status" value="1"/>
</dbReference>
<sequence length="491" mass="51485">MEPTKQQTVAFFAHVKAQKANKMCFDCSAKNPTWASVPFGIYICLDCSSVHRNMGVHISFVRSTNLDSWSLAQLRTMKVGGNASATDFFTRHGGSHLLSNGDAKARYASSVAQKYKEELERRKRDDERKNPEGIVLEGVDLRAATAGKGLAGSATGTPAGGADGGDDFFSTWDKPVASPTATSKPSTPSGVPGIGAGIARTTSAPRTVTSSALRNGGSTPGAAGGVRKPTATRLSSTGPSNTSTSTTSASMAPKTSRLGAKKAAAPINFEEAQRKALEEEERIKRLGYDKKREEDEQRERERREAEARKAASVSDSASRSSTPLGGARSSAPSQPKQPVRMGFGATVGAPAVAAASKSSGKSYAEADDNGGYAKNKFGGQKGISSDQYFGRGTYDPAAAAEAKQRSSQFSGATAISSNAYFGREEEEELEAEESGLLGELGGGEGVAAIERGLRDLAGKVMANPDVQNLGDSIRTGALKLSDYLAQMSQER</sequence>
<dbReference type="CDD" id="cd08831">
    <property type="entry name" value="ArfGap_ArfGap2_3_like"/>
    <property type="match status" value="1"/>
</dbReference>
<keyword evidence="1" id="KW-0343">GTPase activation</keyword>
<dbReference type="GO" id="GO:0000139">
    <property type="term" value="C:Golgi membrane"/>
    <property type="evidence" value="ECO:0007669"/>
    <property type="project" value="GOC"/>
</dbReference>
<evidence type="ECO:0000256" key="4">
    <source>
        <dbReference type="ARBA" id="ARBA00022833"/>
    </source>
</evidence>
<evidence type="ECO:0000256" key="3">
    <source>
        <dbReference type="ARBA" id="ARBA00022771"/>
    </source>
</evidence>
<feature type="region of interest" description="Disordered" evidence="6">
    <location>
        <begin position="150"/>
        <end position="392"/>
    </location>
</feature>
<evidence type="ECO:0000313" key="9">
    <source>
        <dbReference type="Proteomes" id="UP000620104"/>
    </source>
</evidence>
<evidence type="ECO:0000256" key="2">
    <source>
        <dbReference type="ARBA" id="ARBA00022723"/>
    </source>
</evidence>
<dbReference type="InterPro" id="IPR001164">
    <property type="entry name" value="ArfGAP_dom"/>
</dbReference>
<accession>A0A8H3TUV9</accession>
<feature type="domain" description="Arf-GAP" evidence="7">
    <location>
        <begin position="9"/>
        <end position="128"/>
    </location>
</feature>
<dbReference type="FunFam" id="1.10.220.150:FF:000004">
    <property type="entry name" value="Putative ADP-ribosylation factor GTPase-activating protein 2"/>
    <property type="match status" value="1"/>
</dbReference>
<keyword evidence="4" id="KW-0862">Zinc</keyword>
<dbReference type="EMBL" id="BLZA01000023">
    <property type="protein sequence ID" value="GHJ87592.1"/>
    <property type="molecule type" value="Genomic_DNA"/>
</dbReference>
<evidence type="ECO:0000256" key="6">
    <source>
        <dbReference type="SAM" id="MobiDB-lite"/>
    </source>
</evidence>
<name>A0A8H3TUV9_9TREE</name>
<dbReference type="GO" id="GO:0005096">
    <property type="term" value="F:GTPase activator activity"/>
    <property type="evidence" value="ECO:0007669"/>
    <property type="project" value="UniProtKB-KW"/>
</dbReference>
<dbReference type="GO" id="GO:0048205">
    <property type="term" value="P:COPI coating of Golgi vesicle"/>
    <property type="evidence" value="ECO:0007669"/>
    <property type="project" value="TreeGrafter"/>
</dbReference>
<dbReference type="SUPFAM" id="SSF57863">
    <property type="entry name" value="ArfGap/RecO-like zinc finger"/>
    <property type="match status" value="1"/>
</dbReference>
<keyword evidence="2" id="KW-0479">Metal-binding</keyword>
<dbReference type="Proteomes" id="UP000620104">
    <property type="component" value="Unassembled WGS sequence"/>
</dbReference>
<comment type="caution">
    <text evidence="8">The sequence shown here is derived from an EMBL/GenBank/DDBJ whole genome shotgun (WGS) entry which is preliminary data.</text>
</comment>
<gene>
    <name evidence="8" type="ORF">NliqN6_3994</name>
</gene>
<evidence type="ECO:0000256" key="5">
    <source>
        <dbReference type="PROSITE-ProRule" id="PRU00288"/>
    </source>
</evidence>
<evidence type="ECO:0000259" key="7">
    <source>
        <dbReference type="PROSITE" id="PS50115"/>
    </source>
</evidence>
<keyword evidence="3 5" id="KW-0863">Zinc-finger</keyword>
<proteinExistence type="predicted"/>
<dbReference type="Pfam" id="PF01412">
    <property type="entry name" value="ArfGap"/>
    <property type="match status" value="1"/>
</dbReference>
<dbReference type="PANTHER" id="PTHR45686">
    <property type="entry name" value="ADP-RIBOSYLATION FACTOR GTPASE ACTIVATING PROTEIN 3, ISOFORM H-RELATED"/>
    <property type="match status" value="1"/>
</dbReference>
<dbReference type="GO" id="GO:0008270">
    <property type="term" value="F:zinc ion binding"/>
    <property type="evidence" value="ECO:0007669"/>
    <property type="project" value="UniProtKB-KW"/>
</dbReference>